<reference evidence="5 6" key="1">
    <citation type="submission" date="2023-03" db="EMBL/GenBank/DDBJ databases">
        <title>Genome sequence of Lichtheimia ornata CBS 291.66.</title>
        <authorList>
            <person name="Mohabir J.T."/>
            <person name="Shea T.P."/>
            <person name="Kurbessoian T."/>
            <person name="Berby B."/>
            <person name="Fontaine J."/>
            <person name="Livny J."/>
            <person name="Gnirke A."/>
            <person name="Stajich J.E."/>
            <person name="Cuomo C.A."/>
        </authorList>
    </citation>
    <scope>NUCLEOTIDE SEQUENCE [LARGE SCALE GENOMIC DNA]</scope>
    <source>
        <strain evidence="5">CBS 291.66</strain>
    </source>
</reference>
<feature type="compositionally biased region" description="Low complexity" evidence="3">
    <location>
        <begin position="180"/>
        <end position="193"/>
    </location>
</feature>
<name>A0AAD7Y4I6_9FUNG</name>
<dbReference type="Proteomes" id="UP001234581">
    <property type="component" value="Unassembled WGS sequence"/>
</dbReference>
<feature type="domain" description="ChlI/MoxR AAA lid" evidence="4">
    <location>
        <begin position="403"/>
        <end position="468"/>
    </location>
</feature>
<dbReference type="Gene3D" id="1.10.8.80">
    <property type="entry name" value="Magnesium chelatase subunit I, C-Terminal domain"/>
    <property type="match status" value="1"/>
</dbReference>
<evidence type="ECO:0000313" key="5">
    <source>
        <dbReference type="EMBL" id="KAJ8663658.1"/>
    </source>
</evidence>
<dbReference type="GO" id="GO:0016851">
    <property type="term" value="F:magnesium chelatase activity"/>
    <property type="evidence" value="ECO:0007669"/>
    <property type="project" value="UniProtKB-EC"/>
</dbReference>
<dbReference type="PANTHER" id="PTHR11603">
    <property type="entry name" value="AAA FAMILY ATPASE"/>
    <property type="match status" value="1"/>
</dbReference>
<dbReference type="PANTHER" id="PTHR11603:SF132">
    <property type="entry name" value="C2H2-TYPE DOMAIN-CONTAINING PROTEIN"/>
    <property type="match status" value="1"/>
</dbReference>
<proteinExistence type="predicted"/>
<dbReference type="GeneID" id="83208325"/>
<dbReference type="Pfam" id="PF17863">
    <property type="entry name" value="AAA_lid_2"/>
    <property type="match status" value="1"/>
</dbReference>
<dbReference type="SUPFAM" id="SSF52540">
    <property type="entry name" value="P-loop containing nucleoside triphosphate hydrolases"/>
    <property type="match status" value="1"/>
</dbReference>
<comment type="pathway">
    <text evidence="2">Porphyrin-containing compound metabolism.</text>
</comment>
<comment type="caution">
    <text evidence="5">The sequence shown here is derived from an EMBL/GenBank/DDBJ whole genome shotgun (WGS) entry which is preliminary data.</text>
</comment>
<feature type="compositionally biased region" description="Polar residues" evidence="3">
    <location>
        <begin position="227"/>
        <end position="237"/>
    </location>
</feature>
<sequence>MGTLYNVLFEFELAFLVEHQQQRFFLQHTHTHTHAQPTMSKEWIQQRMALLRKQAGFAFHQDLAISILLCLMSGRDKHLVLTAAPHRLQEVAQMATMLSRSLFGFSTANVVCQEQQTPSDLIHSLFAATLEDYMDVASEHRHSSYHRIYGDSLHPSDSGPSSINNRSHRQTQSMFHNDHSPSLSSFPSIISNRSYHDDDTRNMNPVSPVDFNVSSRRRTPAPPPLSRYTQHNSSDMVTSRRDTLLGPQPPSTTSAPSPSIRRDSDLDITARSSGKLAQAVVIQRLDEADPLVQATLLELIVTKELKMGNARYTVPKPHFLVILVLPRTHERSSVSSQLLDRFFVSFDFDEDTFGNSFSSARGFGRRMALIKNEEIASLATQASRVFINIDITRYIRDIVVGVRTHPLVQGGLTARASQDLVKVTRSLATLFQRDYLTPDLVSIAASKVLGHRIRLLPQALDDQGTPYRTTADVVAEVLRVVYVPM</sequence>
<protein>
    <recommendedName>
        <fullName evidence="1">magnesium chelatase</fullName>
        <ecNumber evidence="1">6.6.1.1</ecNumber>
    </recommendedName>
</protein>
<dbReference type="AlphaFoldDB" id="A0AAD7Y4I6"/>
<evidence type="ECO:0000256" key="1">
    <source>
        <dbReference type="ARBA" id="ARBA00012825"/>
    </source>
</evidence>
<dbReference type="EMBL" id="JARTCD010000002">
    <property type="protein sequence ID" value="KAJ8663658.1"/>
    <property type="molecule type" value="Genomic_DNA"/>
</dbReference>
<dbReference type="RefSeq" id="XP_058348570.1">
    <property type="nucleotide sequence ID" value="XM_058481006.1"/>
</dbReference>
<feature type="region of interest" description="Disordered" evidence="3">
    <location>
        <begin position="148"/>
        <end position="263"/>
    </location>
</feature>
<dbReference type="InterPro" id="IPR041628">
    <property type="entry name" value="ChlI/MoxR_AAA_lid"/>
</dbReference>
<keyword evidence="6" id="KW-1185">Reference proteome</keyword>
<dbReference type="InterPro" id="IPR027417">
    <property type="entry name" value="P-loop_NTPase"/>
</dbReference>
<gene>
    <name evidence="5" type="ORF">O0I10_000906</name>
</gene>
<dbReference type="EC" id="6.6.1.1" evidence="1"/>
<evidence type="ECO:0000259" key="4">
    <source>
        <dbReference type="Pfam" id="PF17863"/>
    </source>
</evidence>
<evidence type="ECO:0000256" key="2">
    <source>
        <dbReference type="ARBA" id="ARBA00023444"/>
    </source>
</evidence>
<evidence type="ECO:0000256" key="3">
    <source>
        <dbReference type="SAM" id="MobiDB-lite"/>
    </source>
</evidence>
<dbReference type="InterPro" id="IPR052041">
    <property type="entry name" value="Nucleic_acid_metab_PIN/TRAM"/>
</dbReference>
<feature type="compositionally biased region" description="Polar residues" evidence="3">
    <location>
        <begin position="158"/>
        <end position="175"/>
    </location>
</feature>
<organism evidence="5 6">
    <name type="scientific">Lichtheimia ornata</name>
    <dbReference type="NCBI Taxonomy" id="688661"/>
    <lineage>
        <taxon>Eukaryota</taxon>
        <taxon>Fungi</taxon>
        <taxon>Fungi incertae sedis</taxon>
        <taxon>Mucoromycota</taxon>
        <taxon>Mucoromycotina</taxon>
        <taxon>Mucoromycetes</taxon>
        <taxon>Mucorales</taxon>
        <taxon>Lichtheimiaceae</taxon>
        <taxon>Lichtheimia</taxon>
    </lineage>
</organism>
<evidence type="ECO:0000313" key="6">
    <source>
        <dbReference type="Proteomes" id="UP001234581"/>
    </source>
</evidence>
<accession>A0AAD7Y4I6</accession>